<sequence length="440" mass="48760">MIEIPPEVPHQLDDLFGTNDVASLRNLRLTSKLFSQAATHALFKSSTVRWPCQITYESKPSSRFSDLNKALSSAFTTPTHGLLPLIKNLEVSFSQDNKDQFTVQGPAGTKDKERCQESREILGKLPVALGNLLKLESFCFRIGWWECEYDGSGPGSAPELDLQLLTSTIHNVAIGISALSFLTCLDLALPCTHNFVELSNLVPVAVFSGLRQLHMEITDATGPGGSKDYLIWADEDGDNDEEVSFSNLQQQYPNVEHAHGLFDIVEKCGNLQHLSIKGSQFLDGNLLHWTPASIGLQSVFLSRVKINSENLIKLLSPGMGMVLQSSPLSKVFLSDVDLTAGTWASVFEHLSLCPELSYLKPEDLSYTRDGESSDLKEFPGRAWEDCANLWSRNEEDEEELIRLVKILVKRAGGRHKYPSEGLDQCMLPEDEDDDDSGSNN</sequence>
<gene>
    <name evidence="2" type="ORF">LOCC1_G004641</name>
</gene>
<protein>
    <submittedName>
        <fullName evidence="2">Uncharacterized protein</fullName>
    </submittedName>
</protein>
<evidence type="ECO:0000313" key="3">
    <source>
        <dbReference type="Proteomes" id="UP000443090"/>
    </source>
</evidence>
<comment type="caution">
    <text evidence="2">The sequence shown here is derived from an EMBL/GenBank/DDBJ whole genome shotgun (WGS) entry which is preliminary data.</text>
</comment>
<dbReference type="AlphaFoldDB" id="A0A8H8RWB9"/>
<feature type="region of interest" description="Disordered" evidence="1">
    <location>
        <begin position="414"/>
        <end position="440"/>
    </location>
</feature>
<dbReference type="EMBL" id="QGMI01000293">
    <property type="protein sequence ID" value="TVY43157.1"/>
    <property type="molecule type" value="Genomic_DNA"/>
</dbReference>
<dbReference type="SUPFAM" id="SSF52047">
    <property type="entry name" value="RNI-like"/>
    <property type="match status" value="1"/>
</dbReference>
<feature type="compositionally biased region" description="Acidic residues" evidence="1">
    <location>
        <begin position="428"/>
        <end position="440"/>
    </location>
</feature>
<evidence type="ECO:0000313" key="2">
    <source>
        <dbReference type="EMBL" id="TVY43157.1"/>
    </source>
</evidence>
<dbReference type="Gene3D" id="3.80.10.10">
    <property type="entry name" value="Ribonuclease Inhibitor"/>
    <property type="match status" value="1"/>
</dbReference>
<name>A0A8H8RWB9_9HELO</name>
<dbReference type="OrthoDB" id="3799527at2759"/>
<keyword evidence="3" id="KW-1185">Reference proteome</keyword>
<organism evidence="2 3">
    <name type="scientific">Lachnellula occidentalis</name>
    <dbReference type="NCBI Taxonomy" id="215460"/>
    <lineage>
        <taxon>Eukaryota</taxon>
        <taxon>Fungi</taxon>
        <taxon>Dikarya</taxon>
        <taxon>Ascomycota</taxon>
        <taxon>Pezizomycotina</taxon>
        <taxon>Leotiomycetes</taxon>
        <taxon>Helotiales</taxon>
        <taxon>Lachnaceae</taxon>
        <taxon>Lachnellula</taxon>
    </lineage>
</organism>
<evidence type="ECO:0000256" key="1">
    <source>
        <dbReference type="SAM" id="MobiDB-lite"/>
    </source>
</evidence>
<dbReference type="Proteomes" id="UP000443090">
    <property type="component" value="Unassembled WGS sequence"/>
</dbReference>
<dbReference type="InterPro" id="IPR032675">
    <property type="entry name" value="LRR_dom_sf"/>
</dbReference>
<accession>A0A8H8RWB9</accession>
<proteinExistence type="predicted"/>
<reference evidence="2 3" key="1">
    <citation type="submission" date="2018-05" db="EMBL/GenBank/DDBJ databases">
        <title>Genome sequencing and assembly of the regulated plant pathogen Lachnellula willkommii and related sister species for the development of diagnostic species identification markers.</title>
        <authorList>
            <person name="Giroux E."/>
            <person name="Bilodeau G."/>
        </authorList>
    </citation>
    <scope>NUCLEOTIDE SEQUENCE [LARGE SCALE GENOMIC DNA]</scope>
    <source>
        <strain evidence="2 3">CBS 160.35</strain>
    </source>
</reference>